<reference evidence="4" key="1">
    <citation type="submission" date="2018-05" db="EMBL/GenBank/DDBJ databases">
        <authorList>
            <person name="Lanie J.A."/>
            <person name="Ng W.-L."/>
            <person name="Kazmierczak K.M."/>
            <person name="Andrzejewski T.M."/>
            <person name="Davidsen T.M."/>
            <person name="Wayne K.J."/>
            <person name="Tettelin H."/>
            <person name="Glass J.I."/>
            <person name="Rusch D."/>
            <person name="Podicherti R."/>
            <person name="Tsui H.-C.T."/>
            <person name="Winkler M.E."/>
        </authorList>
    </citation>
    <scope>NUCLEOTIDE SEQUENCE</scope>
</reference>
<keyword evidence="2" id="KW-0560">Oxidoreductase</keyword>
<dbReference type="EMBL" id="UINC01214222">
    <property type="protein sequence ID" value="SVE39350.1"/>
    <property type="molecule type" value="Genomic_DNA"/>
</dbReference>
<protein>
    <recommendedName>
        <fullName evidence="3">Aldehyde oxidase/xanthine dehydrogenase a/b hammerhead domain-containing protein</fullName>
    </recommendedName>
</protein>
<accession>A0A383D4X7</accession>
<dbReference type="GO" id="GO:0016491">
    <property type="term" value="F:oxidoreductase activity"/>
    <property type="evidence" value="ECO:0007669"/>
    <property type="project" value="UniProtKB-KW"/>
</dbReference>
<dbReference type="AlphaFoldDB" id="A0A383D4X7"/>
<name>A0A383D4X7_9ZZZZ</name>
<dbReference type="InterPro" id="IPR016208">
    <property type="entry name" value="Ald_Oxase/xanthine_DH-like"/>
</dbReference>
<dbReference type="PANTHER" id="PTHR11908">
    <property type="entry name" value="XANTHINE DEHYDROGENASE"/>
    <property type="match status" value="1"/>
</dbReference>
<dbReference type="InterPro" id="IPR008274">
    <property type="entry name" value="AldOxase/xan_DH_MoCoBD1"/>
</dbReference>
<gene>
    <name evidence="4" type="ORF">METZ01_LOCUS492204</name>
</gene>
<dbReference type="InterPro" id="IPR037165">
    <property type="entry name" value="AldOxase/xan_DH_Mopterin-bd_sf"/>
</dbReference>
<dbReference type="Pfam" id="PF02738">
    <property type="entry name" value="MoCoBD_1"/>
    <property type="match status" value="1"/>
</dbReference>
<dbReference type="Gene3D" id="3.30.365.10">
    <property type="entry name" value="Aldehyde oxidase/xanthine dehydrogenase, molybdopterin binding domain"/>
    <property type="match status" value="2"/>
</dbReference>
<dbReference type="InterPro" id="IPR000674">
    <property type="entry name" value="Ald_Oxase/Xan_DH_a/b"/>
</dbReference>
<dbReference type="SMART" id="SM01008">
    <property type="entry name" value="Ald_Xan_dh_C"/>
    <property type="match status" value="1"/>
</dbReference>
<feature type="non-terminal residue" evidence="4">
    <location>
        <position position="237"/>
    </location>
</feature>
<dbReference type="Gene3D" id="3.90.1170.50">
    <property type="entry name" value="Aldehyde oxidase/xanthine dehydrogenase, a/b hammerhead"/>
    <property type="match status" value="1"/>
</dbReference>
<organism evidence="4">
    <name type="scientific">marine metagenome</name>
    <dbReference type="NCBI Taxonomy" id="408172"/>
    <lineage>
        <taxon>unclassified sequences</taxon>
        <taxon>metagenomes</taxon>
        <taxon>ecological metagenomes</taxon>
    </lineage>
</organism>
<keyword evidence="1" id="KW-0500">Molybdenum</keyword>
<dbReference type="InterPro" id="IPR036856">
    <property type="entry name" value="Ald_Oxase/Xan_DH_a/b_sf"/>
</dbReference>
<sequence>PHAHADLGAIDGAAALAAPGVMAVLTAADLAADGVSDIPCLTRDPSAEFRNRDGSRMPDVPYPLLADGKVRYVGEPVAVVVAETAVQALDGAEATVVDYQPLVAVTEAMAALAHGAPQLRDNAPGNRIFDWEKGDGAAVDAAFAAATHVTSLKLVNNRLVTSYLEPRAAIGAYDPATGRYTLIAGSQGVHRHKANMATCLGIEPDEVLAISGDVGGGFGGKGFTYPEYVLVSWAAQR</sequence>
<dbReference type="SUPFAM" id="SSF56003">
    <property type="entry name" value="Molybdenum cofactor-binding domain"/>
    <property type="match status" value="1"/>
</dbReference>
<dbReference type="GO" id="GO:0005506">
    <property type="term" value="F:iron ion binding"/>
    <property type="evidence" value="ECO:0007669"/>
    <property type="project" value="InterPro"/>
</dbReference>
<dbReference type="SUPFAM" id="SSF54665">
    <property type="entry name" value="CO dehydrogenase molybdoprotein N-domain-like"/>
    <property type="match status" value="1"/>
</dbReference>
<evidence type="ECO:0000256" key="2">
    <source>
        <dbReference type="ARBA" id="ARBA00023002"/>
    </source>
</evidence>
<evidence type="ECO:0000313" key="4">
    <source>
        <dbReference type="EMBL" id="SVE39350.1"/>
    </source>
</evidence>
<feature type="domain" description="Aldehyde oxidase/xanthine dehydrogenase a/b hammerhead" evidence="3">
    <location>
        <begin position="1"/>
        <end position="103"/>
    </location>
</feature>
<proteinExistence type="predicted"/>
<evidence type="ECO:0000256" key="1">
    <source>
        <dbReference type="ARBA" id="ARBA00022505"/>
    </source>
</evidence>
<dbReference type="PANTHER" id="PTHR11908:SF132">
    <property type="entry name" value="ALDEHYDE OXIDASE 1-RELATED"/>
    <property type="match status" value="1"/>
</dbReference>
<dbReference type="Pfam" id="PF01315">
    <property type="entry name" value="Ald_Xan_dh_C"/>
    <property type="match status" value="1"/>
</dbReference>
<feature type="non-terminal residue" evidence="4">
    <location>
        <position position="1"/>
    </location>
</feature>
<evidence type="ECO:0000259" key="3">
    <source>
        <dbReference type="SMART" id="SM01008"/>
    </source>
</evidence>